<organism evidence="1 2">
    <name type="scientific">Candidatus Woesebacteria bacterium GW2011_GWD1_38_10</name>
    <dbReference type="NCBI Taxonomy" id="1618592"/>
    <lineage>
        <taxon>Bacteria</taxon>
        <taxon>Candidatus Woeseibacteriota</taxon>
    </lineage>
</organism>
<comment type="caution">
    <text evidence="1">The sequence shown here is derived from an EMBL/GenBank/DDBJ whole genome shotgun (WGS) entry which is preliminary data.</text>
</comment>
<dbReference type="AlphaFoldDB" id="A0A0G0HTQ2"/>
<dbReference type="EMBL" id="LBTW01000078">
    <property type="protein sequence ID" value="KKQ46528.1"/>
    <property type="molecule type" value="Genomic_DNA"/>
</dbReference>
<evidence type="ECO:0000313" key="1">
    <source>
        <dbReference type="EMBL" id="KKQ46528.1"/>
    </source>
</evidence>
<evidence type="ECO:0000313" key="2">
    <source>
        <dbReference type="Proteomes" id="UP000034366"/>
    </source>
</evidence>
<accession>A0A0G0HTQ2</accession>
<reference evidence="1 2" key="1">
    <citation type="journal article" date="2015" name="Nature">
        <title>rRNA introns, odd ribosomes, and small enigmatic genomes across a large radiation of phyla.</title>
        <authorList>
            <person name="Brown C.T."/>
            <person name="Hug L.A."/>
            <person name="Thomas B.C."/>
            <person name="Sharon I."/>
            <person name="Castelle C.J."/>
            <person name="Singh A."/>
            <person name="Wilkins M.J."/>
            <person name="Williams K.H."/>
            <person name="Banfield J.F."/>
        </authorList>
    </citation>
    <scope>NUCLEOTIDE SEQUENCE [LARGE SCALE GENOMIC DNA]</scope>
</reference>
<protein>
    <submittedName>
        <fullName evidence="1">Uncharacterized protein</fullName>
    </submittedName>
</protein>
<proteinExistence type="predicted"/>
<sequence>MIYNLIVYMESKRSSSDLAAMFKTDENGYVSFGDLSRRILKKQGQYGVRYAFEDAEGDYPNLGEGLRIIGDPGNYCDVKIHKDDIHEFVDRYNNYQKSRGL</sequence>
<gene>
    <name evidence="1" type="ORF">US67_C0078G0005</name>
</gene>
<dbReference type="Proteomes" id="UP000034366">
    <property type="component" value="Unassembled WGS sequence"/>
</dbReference>
<name>A0A0G0HTQ2_9BACT</name>